<evidence type="ECO:0000259" key="1">
    <source>
        <dbReference type="Pfam" id="PF09983"/>
    </source>
</evidence>
<dbReference type="PIRSF" id="PIRSF028408">
    <property type="entry name" value="UCP028408"/>
    <property type="match status" value="1"/>
</dbReference>
<protein>
    <recommendedName>
        <fullName evidence="5">DUF3322 and DUF2220 domain-containing protein</fullName>
    </recommendedName>
</protein>
<dbReference type="Proteomes" id="UP000468687">
    <property type="component" value="Unassembled WGS sequence"/>
</dbReference>
<feature type="domain" description="DUF3322" evidence="2">
    <location>
        <begin position="25"/>
        <end position="190"/>
    </location>
</feature>
<comment type="caution">
    <text evidence="3">The sequence shown here is derived from an EMBL/GenBank/DDBJ whole genome shotgun (WGS) entry which is preliminary data.</text>
</comment>
<organism evidence="3 4">
    <name type="scientific">Nocardioides zeae</name>
    <dbReference type="NCBI Taxonomy" id="1457234"/>
    <lineage>
        <taxon>Bacteria</taxon>
        <taxon>Bacillati</taxon>
        <taxon>Actinomycetota</taxon>
        <taxon>Actinomycetes</taxon>
        <taxon>Propionibacteriales</taxon>
        <taxon>Nocardioidaceae</taxon>
        <taxon>Nocardioides</taxon>
    </lineage>
</organism>
<evidence type="ECO:0000259" key="2">
    <source>
        <dbReference type="Pfam" id="PF11795"/>
    </source>
</evidence>
<dbReference type="AlphaFoldDB" id="A0A6P0HIL7"/>
<proteinExistence type="predicted"/>
<name>A0A6P0HIL7_9ACTN</name>
<accession>A0A6P0HIL7</accession>
<dbReference type="InterPro" id="IPR014544">
    <property type="entry name" value="UCP028408"/>
</dbReference>
<evidence type="ECO:0000313" key="4">
    <source>
        <dbReference type="Proteomes" id="UP000468687"/>
    </source>
</evidence>
<dbReference type="InterPro" id="IPR024534">
    <property type="entry name" value="JetD_C"/>
</dbReference>
<gene>
    <name evidence="3" type="ORF">G3T38_07290</name>
</gene>
<evidence type="ECO:0008006" key="5">
    <source>
        <dbReference type="Google" id="ProtNLM"/>
    </source>
</evidence>
<dbReference type="Pfam" id="PF09983">
    <property type="entry name" value="JetD_C"/>
    <property type="match status" value="1"/>
</dbReference>
<keyword evidence="4" id="KW-1185">Reference proteome</keyword>
<dbReference type="InterPro" id="IPR024537">
    <property type="entry name" value="DUF3322"/>
</dbReference>
<evidence type="ECO:0000313" key="3">
    <source>
        <dbReference type="EMBL" id="NEN78077.1"/>
    </source>
</evidence>
<dbReference type="EMBL" id="JAAGXA010000004">
    <property type="protein sequence ID" value="NEN78077.1"/>
    <property type="molecule type" value="Genomic_DNA"/>
</dbReference>
<sequence length="378" mass="41589">MIDIDTARRSARDRLAARLGDWATQEPEAPALSVPLKPPSERAALADQGLTEAWVRSWRSLVLPAGARVDWETRSWRRIGRQDVPVRLRLDDAGAVAAFGGGVPRQEWRLLVARVARLRDALGASPELDAVIRRHRAGLVGWDDMRFAQVVAVSSWLASTSVRGLRPRQIPVRGVDTKWFAAHRAVVTDLHAAATGSRDLGLVEADRLMRLRILDPALAIGGLRDLAVPAVQLTAASMRPRLVFVIENLETVLALPDWPGAVAVHGSGYAVDAVAGLPWVTESRVVYWGDLDSHGFAILHRLRTHVPHAVTALMDEDTLLAHRDLWVAEPTPTRAELPTLTALERRALTRLRAEGDVRLEQERIPWSTALAGLKDADH</sequence>
<dbReference type="Pfam" id="PF11795">
    <property type="entry name" value="DUF3322"/>
    <property type="match status" value="1"/>
</dbReference>
<feature type="domain" description="Wadjet protein JetD C-terminal" evidence="1">
    <location>
        <begin position="201"/>
        <end position="369"/>
    </location>
</feature>
<dbReference type="RefSeq" id="WP_163771468.1">
    <property type="nucleotide sequence ID" value="NZ_JAAGXA010000004.1"/>
</dbReference>
<reference evidence="3 4" key="1">
    <citation type="journal article" date="2014" name="Int. J. Syst. Evol. Microbiol.">
        <title>Nocardioides zeae sp. nov., isolated from the stem of Zea mays.</title>
        <authorList>
            <person name="Glaeser S.P."/>
            <person name="McInroy J.A."/>
            <person name="Busse H.J."/>
            <person name="Kampfer P."/>
        </authorList>
    </citation>
    <scope>NUCLEOTIDE SEQUENCE [LARGE SCALE GENOMIC DNA]</scope>
    <source>
        <strain evidence="3 4">JCM 30728</strain>
    </source>
</reference>